<keyword evidence="1" id="KW-0371">Homeobox</keyword>
<name>Q07377_COTCO</name>
<organism evidence="1">
    <name type="scientific">Coturnix coturnix</name>
    <name type="common">Common quail</name>
    <name type="synonym">Tetrao coturnix</name>
    <dbReference type="NCBI Taxonomy" id="9091"/>
    <lineage>
        <taxon>Eukaryota</taxon>
        <taxon>Metazoa</taxon>
        <taxon>Chordata</taxon>
        <taxon>Craniata</taxon>
        <taxon>Vertebrata</taxon>
        <taxon>Euteleostomi</taxon>
        <taxon>Archelosauria</taxon>
        <taxon>Archosauria</taxon>
        <taxon>Dinosauria</taxon>
        <taxon>Saurischia</taxon>
        <taxon>Theropoda</taxon>
        <taxon>Coelurosauria</taxon>
        <taxon>Aves</taxon>
        <taxon>Neognathae</taxon>
        <taxon>Galloanserae</taxon>
        <taxon>Galliformes</taxon>
        <taxon>Phasianidae</taxon>
        <taxon>Perdicinae</taxon>
        <taxon>Coturnix</taxon>
    </lineage>
</organism>
<accession>Q07377</accession>
<gene>
    <name evidence="1" type="primary">PAX-QNR</name>
</gene>
<dbReference type="PIR" id="A56884">
    <property type="entry name" value="A56884"/>
</dbReference>
<proteinExistence type="evidence at transcript level"/>
<reference evidence="1" key="1">
    <citation type="journal article" date="1993" name="Cell Growth Differ.">
        <title>Structure and DNA-binding properties of Pax-QNR, a paired box- and homeobox-containing gene.</title>
        <authorList>
            <person name="Dozier C"/>
            <person name="Carriere C"/>
            <person name="Grevin D"/>
        </authorList>
    </citation>
    <scope>NUCLEOTIDE SEQUENCE</scope>
    <source>
        <strain evidence="1">Ssp. japonicus</strain>
        <tissue evidence="1">Spinal cord</tissue>
    </source>
</reference>
<feature type="non-terminal residue" evidence="1">
    <location>
        <position position="81"/>
    </location>
</feature>
<dbReference type="AlphaFoldDB" id="Q07377"/>
<keyword evidence="1" id="KW-0238">DNA-binding</keyword>
<sequence>RAASFILKTNVTEAHHIFPLFYIWSLFIAKEPGLSQPIYQEAPTRGERSERGAALLQGSILPPAAAPGHSGVNQLGGVFVN</sequence>
<evidence type="ECO:0000313" key="1">
    <source>
        <dbReference type="EMBL" id="CAA48270.1"/>
    </source>
</evidence>
<dbReference type="GO" id="GO:0003677">
    <property type="term" value="F:DNA binding"/>
    <property type="evidence" value="ECO:0007669"/>
    <property type="project" value="UniProtKB-KW"/>
</dbReference>
<reference evidence="1" key="2">
    <citation type="journal article" date="1995" name="Mol. Cell. Biol.">
        <title>Identification and characterization of a neuroretina-specific enhancer element in the quail Pax-6 (Pax-QNR) gene.</title>
        <authorList>
            <person name="Plaza S"/>
            <person name="Dozier C"/>
            <person name="Langlois MCC"/>
            <person name="Saule S"/>
        </authorList>
    </citation>
    <scope>NUCLEOTIDE SEQUENCE</scope>
    <source>
        <strain evidence="1">Ssp. japonicus</strain>
        <tissue evidence="1">Spinal cord</tissue>
    </source>
</reference>
<dbReference type="EMBL" id="X68168">
    <property type="protein sequence ID" value="CAA48270.1"/>
    <property type="molecule type" value="mRNA"/>
</dbReference>
<protein>
    <submittedName>
        <fullName evidence="1">Pairedbox and homeobox</fullName>
    </submittedName>
</protein>